<comment type="caution">
    <text evidence="2">The sequence shown here is derived from an EMBL/GenBank/DDBJ whole genome shotgun (WGS) entry which is preliminary data.</text>
</comment>
<gene>
    <name evidence="2" type="ORF">AK812_SmicGene21385</name>
</gene>
<reference evidence="2 3" key="1">
    <citation type="submission" date="2016-02" db="EMBL/GenBank/DDBJ databases">
        <title>Genome analysis of coral dinoflagellate symbionts highlights evolutionary adaptations to a symbiotic lifestyle.</title>
        <authorList>
            <person name="Aranda M."/>
            <person name="Li Y."/>
            <person name="Liew Y.J."/>
            <person name="Baumgarten S."/>
            <person name="Simakov O."/>
            <person name="Wilson M."/>
            <person name="Piel J."/>
            <person name="Ashoor H."/>
            <person name="Bougouffa S."/>
            <person name="Bajic V.B."/>
            <person name="Ryu T."/>
            <person name="Ravasi T."/>
            <person name="Bayer T."/>
            <person name="Micklem G."/>
            <person name="Kim H."/>
            <person name="Bhak J."/>
            <person name="Lajeunesse T.C."/>
            <person name="Voolstra C.R."/>
        </authorList>
    </citation>
    <scope>NUCLEOTIDE SEQUENCE [LARGE SCALE GENOMIC DNA]</scope>
    <source>
        <strain evidence="2 3">CCMP2467</strain>
    </source>
</reference>
<protein>
    <submittedName>
        <fullName evidence="2">Uncharacterized protein</fullName>
    </submittedName>
</protein>
<accession>A0A1Q9DMM4</accession>
<evidence type="ECO:0000256" key="1">
    <source>
        <dbReference type="SAM" id="MobiDB-lite"/>
    </source>
</evidence>
<dbReference type="OrthoDB" id="416260at2759"/>
<keyword evidence="3" id="KW-1185">Reference proteome</keyword>
<sequence length="553" mass="62179">MNSVFQGRFLSSSAKTSLRAAEIAASDEFGLTAAACSLIRERDAHGPADFSTWQAISDRAADLVGTASPKHLVWILAAFSDADFHPDERKQLRFLRAFRARLAESDDWLHRFSNDELCVAWRAFDRLQLLNKAALLQFHRVATEPLEGSRCHGAKQTELPPRYSTFSLWNSVLEAEALRDAKRYPASSNIAKSLARQLLVDQEEPLRELGLSLDAIHAVADMAELTSRQLLRSTAKAKAKAKGRGRKKGAGDEEADGDPDCLQNSSAKKDECFCTDCTAKKLRNSKFCRVHHRPYENMKYQATRDDELLAFNEVMMNPGKATVAIKNFMRDNPAGATRKRFIDWAMFKREHGVRLSYTIREGEILLDIDDFWVQKGKPKGWTRDQSDGFFRDMAQSGRYEREGEGVDLKLWVTKNKERMRDRTHYSDCAFVEGSKQLKDVDRSEKDEMLSITKSSVSDFNANYLRSVAGTGGFTSQELEAKAKADEAANEKVEPLPKKTKVANVSDEAPRVYGKVKKELPVLEKTLRDSIAKLEKAWTDPGGGGFDDLRGEPH</sequence>
<feature type="compositionally biased region" description="Basic residues" evidence="1">
    <location>
        <begin position="236"/>
        <end position="248"/>
    </location>
</feature>
<dbReference type="EMBL" id="LSRX01000468">
    <property type="protein sequence ID" value="OLP96399.1"/>
    <property type="molecule type" value="Genomic_DNA"/>
</dbReference>
<proteinExistence type="predicted"/>
<name>A0A1Q9DMM4_SYMMI</name>
<feature type="region of interest" description="Disordered" evidence="1">
    <location>
        <begin position="236"/>
        <end position="261"/>
    </location>
</feature>
<organism evidence="2 3">
    <name type="scientific">Symbiodinium microadriaticum</name>
    <name type="common">Dinoflagellate</name>
    <name type="synonym">Zooxanthella microadriatica</name>
    <dbReference type="NCBI Taxonomy" id="2951"/>
    <lineage>
        <taxon>Eukaryota</taxon>
        <taxon>Sar</taxon>
        <taxon>Alveolata</taxon>
        <taxon>Dinophyceae</taxon>
        <taxon>Suessiales</taxon>
        <taxon>Symbiodiniaceae</taxon>
        <taxon>Symbiodinium</taxon>
    </lineage>
</organism>
<evidence type="ECO:0000313" key="3">
    <source>
        <dbReference type="Proteomes" id="UP000186817"/>
    </source>
</evidence>
<dbReference type="Proteomes" id="UP000186817">
    <property type="component" value="Unassembled WGS sequence"/>
</dbReference>
<evidence type="ECO:0000313" key="2">
    <source>
        <dbReference type="EMBL" id="OLP96399.1"/>
    </source>
</evidence>
<dbReference type="AlphaFoldDB" id="A0A1Q9DMM4"/>